<proteinExistence type="predicted"/>
<dbReference type="Proteomes" id="UP001652661">
    <property type="component" value="Chromosome 3L"/>
</dbReference>
<evidence type="ECO:0000313" key="3">
    <source>
        <dbReference type="RefSeq" id="XP_017029653.1"/>
    </source>
</evidence>
<dbReference type="OMA" id="NWNRFYV"/>
<evidence type="ECO:0000256" key="1">
    <source>
        <dbReference type="SAM" id="SignalP"/>
    </source>
</evidence>
<protein>
    <submittedName>
        <fullName evidence="3">Uncharacterized protein</fullName>
    </submittedName>
</protein>
<evidence type="ECO:0000313" key="2">
    <source>
        <dbReference type="Proteomes" id="UP001652661"/>
    </source>
</evidence>
<dbReference type="GeneID" id="108079749"/>
<feature type="chain" id="PRO_5028160151" evidence="1">
    <location>
        <begin position="28"/>
        <end position="123"/>
    </location>
</feature>
<dbReference type="OrthoDB" id="10594238at2759"/>
<reference evidence="3" key="1">
    <citation type="submission" date="2025-08" db="UniProtKB">
        <authorList>
            <consortium name="RefSeq"/>
        </authorList>
    </citation>
    <scope>IDENTIFICATION</scope>
    <source>
        <strain evidence="3">14028-0561.14</strain>
        <tissue evidence="3">Whole fly</tissue>
    </source>
</reference>
<dbReference type="AlphaFoldDB" id="A0A6P4J545"/>
<feature type="signal peptide" evidence="1">
    <location>
        <begin position="1"/>
        <end position="27"/>
    </location>
</feature>
<dbReference type="RefSeq" id="XP_017029653.1">
    <property type="nucleotide sequence ID" value="XM_017174164.2"/>
</dbReference>
<keyword evidence="2" id="KW-1185">Reference proteome</keyword>
<name>A0A6P4J545_DROKI</name>
<accession>A0A6P4J545</accession>
<organism evidence="2 3">
    <name type="scientific">Drosophila kikkawai</name>
    <name type="common">Fruit fly</name>
    <dbReference type="NCBI Taxonomy" id="30033"/>
    <lineage>
        <taxon>Eukaryota</taxon>
        <taxon>Metazoa</taxon>
        <taxon>Ecdysozoa</taxon>
        <taxon>Arthropoda</taxon>
        <taxon>Hexapoda</taxon>
        <taxon>Insecta</taxon>
        <taxon>Pterygota</taxon>
        <taxon>Neoptera</taxon>
        <taxon>Endopterygota</taxon>
        <taxon>Diptera</taxon>
        <taxon>Brachycera</taxon>
        <taxon>Muscomorpha</taxon>
        <taxon>Ephydroidea</taxon>
        <taxon>Drosophilidae</taxon>
        <taxon>Drosophila</taxon>
        <taxon>Sophophora</taxon>
    </lineage>
</organism>
<keyword evidence="1" id="KW-0732">Signal</keyword>
<gene>
    <name evidence="3" type="primary">LOC108079749</name>
</gene>
<sequence>MKIQSVAPLGYLVLMVLALFQTSLATAAGTVIPTIPAAVPGAAVPATVVPLATSHQFVTRNWNRNVYVPTATYPPSTYYKYSGGYPSYPQYPVYHYPYTSTYQYTYPYYYPTYNYGYGYRGVW</sequence>